<dbReference type="Gramene" id="CDY24471">
    <property type="protein sequence ID" value="CDY24471"/>
    <property type="gene ID" value="GSBRNA2T00026744001"/>
</dbReference>
<dbReference type="AlphaFoldDB" id="A0A078GGG8"/>
<gene>
    <name evidence="1" type="primary">BnaC05g34830D</name>
    <name evidence="1" type="ORF">GSBRNA2T00026744001</name>
</gene>
<keyword evidence="2" id="KW-1185">Reference proteome</keyword>
<proteinExistence type="predicted"/>
<protein>
    <submittedName>
        <fullName evidence="1">BnaC05g34830D protein</fullName>
    </submittedName>
</protein>
<name>A0A078GGG8_BRANA</name>
<sequence>MRVSEANQLLQAVQVQVMQSPTPQLFELEKQALERWNFLRVIEESYFKKRSRVNWLKEGDQDTTYFYRIVQTRLRYYLLLSDRSAWFVEEVLQGNLSNLWTTTPNRRFSWQVNKLLKLSPLLYQWIKLRVGNGLSCRFWTDNWSEVGTTTSESPIPLERNFRLHRQTFRPPSSLIRQIDRQIKDRILSLRTSNPAVSSIMMQRWLA</sequence>
<organism evidence="1 2">
    <name type="scientific">Brassica napus</name>
    <name type="common">Rape</name>
    <dbReference type="NCBI Taxonomy" id="3708"/>
    <lineage>
        <taxon>Eukaryota</taxon>
        <taxon>Viridiplantae</taxon>
        <taxon>Streptophyta</taxon>
        <taxon>Embryophyta</taxon>
        <taxon>Tracheophyta</taxon>
        <taxon>Spermatophyta</taxon>
        <taxon>Magnoliopsida</taxon>
        <taxon>eudicotyledons</taxon>
        <taxon>Gunneridae</taxon>
        <taxon>Pentapetalae</taxon>
        <taxon>rosids</taxon>
        <taxon>malvids</taxon>
        <taxon>Brassicales</taxon>
        <taxon>Brassicaceae</taxon>
        <taxon>Brassiceae</taxon>
        <taxon>Brassica</taxon>
    </lineage>
</organism>
<evidence type="ECO:0000313" key="2">
    <source>
        <dbReference type="Proteomes" id="UP000028999"/>
    </source>
</evidence>
<dbReference type="Proteomes" id="UP000028999">
    <property type="component" value="Unassembled WGS sequence"/>
</dbReference>
<dbReference type="EMBL" id="LK032159">
    <property type="protein sequence ID" value="CDY24471.1"/>
    <property type="molecule type" value="Genomic_DNA"/>
</dbReference>
<dbReference type="PaxDb" id="3708-A0A078GGG8"/>
<accession>A0A078GGG8</accession>
<reference evidence="1 2" key="1">
    <citation type="journal article" date="2014" name="Science">
        <title>Plant genetics. Early allopolyploid evolution in the post-Neolithic Brassica napus oilseed genome.</title>
        <authorList>
            <person name="Chalhoub B."/>
            <person name="Denoeud F."/>
            <person name="Liu S."/>
            <person name="Parkin I.A."/>
            <person name="Tang H."/>
            <person name="Wang X."/>
            <person name="Chiquet J."/>
            <person name="Belcram H."/>
            <person name="Tong C."/>
            <person name="Samans B."/>
            <person name="Correa M."/>
            <person name="Da Silva C."/>
            <person name="Just J."/>
            <person name="Falentin C."/>
            <person name="Koh C.S."/>
            <person name="Le Clainche I."/>
            <person name="Bernard M."/>
            <person name="Bento P."/>
            <person name="Noel B."/>
            <person name="Labadie K."/>
            <person name="Alberti A."/>
            <person name="Charles M."/>
            <person name="Arnaud D."/>
            <person name="Guo H."/>
            <person name="Daviaud C."/>
            <person name="Alamery S."/>
            <person name="Jabbari K."/>
            <person name="Zhao M."/>
            <person name="Edger P.P."/>
            <person name="Chelaifa H."/>
            <person name="Tack D."/>
            <person name="Lassalle G."/>
            <person name="Mestiri I."/>
            <person name="Schnel N."/>
            <person name="Le Paslier M.C."/>
            <person name="Fan G."/>
            <person name="Renault V."/>
            <person name="Bayer P.E."/>
            <person name="Golicz A.A."/>
            <person name="Manoli S."/>
            <person name="Lee T.H."/>
            <person name="Thi V.H."/>
            <person name="Chalabi S."/>
            <person name="Hu Q."/>
            <person name="Fan C."/>
            <person name="Tollenaere R."/>
            <person name="Lu Y."/>
            <person name="Battail C."/>
            <person name="Shen J."/>
            <person name="Sidebottom C.H."/>
            <person name="Wang X."/>
            <person name="Canaguier A."/>
            <person name="Chauveau A."/>
            <person name="Berard A."/>
            <person name="Deniot G."/>
            <person name="Guan M."/>
            <person name="Liu Z."/>
            <person name="Sun F."/>
            <person name="Lim Y.P."/>
            <person name="Lyons E."/>
            <person name="Town C.D."/>
            <person name="Bancroft I."/>
            <person name="Wang X."/>
            <person name="Meng J."/>
            <person name="Ma J."/>
            <person name="Pires J.C."/>
            <person name="King G.J."/>
            <person name="Brunel D."/>
            <person name="Delourme R."/>
            <person name="Renard M."/>
            <person name="Aury J.M."/>
            <person name="Adams K.L."/>
            <person name="Batley J."/>
            <person name="Snowdon R.J."/>
            <person name="Tost J."/>
            <person name="Edwards D."/>
            <person name="Zhou Y."/>
            <person name="Hua W."/>
            <person name="Sharpe A.G."/>
            <person name="Paterson A.H."/>
            <person name="Guan C."/>
            <person name="Wincker P."/>
        </authorList>
    </citation>
    <scope>NUCLEOTIDE SEQUENCE [LARGE SCALE GENOMIC DNA]</scope>
    <source>
        <strain evidence="2">cv. Darmor-bzh</strain>
    </source>
</reference>
<evidence type="ECO:0000313" key="1">
    <source>
        <dbReference type="EMBL" id="CDY24471.1"/>
    </source>
</evidence>